<dbReference type="SMART" id="SM00448">
    <property type="entry name" value="REC"/>
    <property type="match status" value="1"/>
</dbReference>
<keyword evidence="1" id="KW-0238">DNA-binding</keyword>
<comment type="caution">
    <text evidence="5">The sequence shown here is derived from an EMBL/GenBank/DDBJ whole genome shotgun (WGS) entry which is preliminary data.</text>
</comment>
<feature type="domain" description="HTH LytTR-type" evidence="4">
    <location>
        <begin position="148"/>
        <end position="251"/>
    </location>
</feature>
<evidence type="ECO:0000256" key="1">
    <source>
        <dbReference type="ARBA" id="ARBA00023125"/>
    </source>
</evidence>
<dbReference type="Gene3D" id="3.40.50.2300">
    <property type="match status" value="1"/>
</dbReference>
<feature type="domain" description="Response regulatory" evidence="3">
    <location>
        <begin position="14"/>
        <end position="128"/>
    </location>
</feature>
<evidence type="ECO:0000259" key="3">
    <source>
        <dbReference type="PROSITE" id="PS50110"/>
    </source>
</evidence>
<name>A0A7W3T0A1_9ACTN</name>
<protein>
    <submittedName>
        <fullName evidence="5">Response regulator</fullName>
    </submittedName>
</protein>
<evidence type="ECO:0000259" key="4">
    <source>
        <dbReference type="PROSITE" id="PS50930"/>
    </source>
</evidence>
<evidence type="ECO:0000256" key="2">
    <source>
        <dbReference type="PROSITE-ProRule" id="PRU00169"/>
    </source>
</evidence>
<dbReference type="Pfam" id="PF00072">
    <property type="entry name" value="Response_reg"/>
    <property type="match status" value="1"/>
</dbReference>
<sequence length="262" mass="28335">MTAPPPATGPGALRLLVVEDENFTRAELADLLADLPGVGDVQEADSGEAAVRRIGTESFDAVFLDISMPGLDGMEVARVLSVLSEPPAIVFVTASERHAVEAFGIGAADYLLKPVRPERLAEAVGRVRALRRPVTGHPEPPADELSVVQIETGRHTVFVRRDDVQFAEAHGDYVRLHTEGDTHLIRLSLSYLEEVWGPAGFVRAHRGYLVAVRWIRDLRVTGSAGLLACTPAGDVPVSRRHARALKERLLAAVRDDPRAGGR</sequence>
<keyword evidence="2" id="KW-0597">Phosphoprotein</keyword>
<organism evidence="5 6">
    <name type="scientific">Streptomyces calidiresistens</name>
    <dbReference type="NCBI Taxonomy" id="1485586"/>
    <lineage>
        <taxon>Bacteria</taxon>
        <taxon>Bacillati</taxon>
        <taxon>Actinomycetota</taxon>
        <taxon>Actinomycetes</taxon>
        <taxon>Kitasatosporales</taxon>
        <taxon>Streptomycetaceae</taxon>
        <taxon>Streptomyces</taxon>
    </lineage>
</organism>
<dbReference type="GO" id="GO:0000156">
    <property type="term" value="F:phosphorelay response regulator activity"/>
    <property type="evidence" value="ECO:0007669"/>
    <property type="project" value="TreeGrafter"/>
</dbReference>
<accession>A0A7W3T0A1</accession>
<dbReference type="PANTHER" id="PTHR48111:SF69">
    <property type="entry name" value="RESPONSE REGULATOR RECEIVER"/>
    <property type="match status" value="1"/>
</dbReference>
<dbReference type="PROSITE" id="PS50110">
    <property type="entry name" value="RESPONSE_REGULATORY"/>
    <property type="match status" value="1"/>
</dbReference>
<gene>
    <name evidence="5" type="ORF">FOE67_03025</name>
</gene>
<dbReference type="InterPro" id="IPR039420">
    <property type="entry name" value="WalR-like"/>
</dbReference>
<keyword evidence="6" id="KW-1185">Reference proteome</keyword>
<proteinExistence type="predicted"/>
<dbReference type="GO" id="GO:0005829">
    <property type="term" value="C:cytosol"/>
    <property type="evidence" value="ECO:0007669"/>
    <property type="project" value="TreeGrafter"/>
</dbReference>
<dbReference type="Gene3D" id="2.40.50.1020">
    <property type="entry name" value="LytTr DNA-binding domain"/>
    <property type="match status" value="1"/>
</dbReference>
<dbReference type="Pfam" id="PF04397">
    <property type="entry name" value="LytTR"/>
    <property type="match status" value="1"/>
</dbReference>
<dbReference type="RefSeq" id="WP_182660175.1">
    <property type="nucleotide sequence ID" value="NZ_VKHS01000030.1"/>
</dbReference>
<dbReference type="SMART" id="SM00850">
    <property type="entry name" value="LytTR"/>
    <property type="match status" value="1"/>
</dbReference>
<dbReference type="PANTHER" id="PTHR48111">
    <property type="entry name" value="REGULATOR OF RPOS"/>
    <property type="match status" value="1"/>
</dbReference>
<evidence type="ECO:0000313" key="5">
    <source>
        <dbReference type="EMBL" id="MBB0228505.1"/>
    </source>
</evidence>
<dbReference type="PROSITE" id="PS50930">
    <property type="entry name" value="HTH_LYTTR"/>
    <property type="match status" value="1"/>
</dbReference>
<dbReference type="InterPro" id="IPR011006">
    <property type="entry name" value="CheY-like_superfamily"/>
</dbReference>
<dbReference type="AlphaFoldDB" id="A0A7W3T0A1"/>
<dbReference type="GO" id="GO:0000976">
    <property type="term" value="F:transcription cis-regulatory region binding"/>
    <property type="evidence" value="ECO:0007669"/>
    <property type="project" value="TreeGrafter"/>
</dbReference>
<dbReference type="EMBL" id="VKHS01000030">
    <property type="protein sequence ID" value="MBB0228505.1"/>
    <property type="molecule type" value="Genomic_DNA"/>
</dbReference>
<dbReference type="Proteomes" id="UP000530234">
    <property type="component" value="Unassembled WGS sequence"/>
</dbReference>
<dbReference type="GO" id="GO:0006355">
    <property type="term" value="P:regulation of DNA-templated transcription"/>
    <property type="evidence" value="ECO:0007669"/>
    <property type="project" value="TreeGrafter"/>
</dbReference>
<reference evidence="6" key="1">
    <citation type="submission" date="2019-10" db="EMBL/GenBank/DDBJ databases">
        <title>Streptomyces sp. nov., a novel actinobacterium isolated from alkaline environment.</title>
        <authorList>
            <person name="Golinska P."/>
        </authorList>
    </citation>
    <scope>NUCLEOTIDE SEQUENCE [LARGE SCALE GENOMIC DNA]</scope>
    <source>
        <strain evidence="6">DSM 42108</strain>
    </source>
</reference>
<dbReference type="SUPFAM" id="SSF52172">
    <property type="entry name" value="CheY-like"/>
    <property type="match status" value="1"/>
</dbReference>
<feature type="modified residue" description="4-aspartylphosphate" evidence="2">
    <location>
        <position position="65"/>
    </location>
</feature>
<evidence type="ECO:0000313" key="6">
    <source>
        <dbReference type="Proteomes" id="UP000530234"/>
    </source>
</evidence>
<dbReference type="GO" id="GO:0032993">
    <property type="term" value="C:protein-DNA complex"/>
    <property type="evidence" value="ECO:0007669"/>
    <property type="project" value="TreeGrafter"/>
</dbReference>
<dbReference type="InterPro" id="IPR007492">
    <property type="entry name" value="LytTR_DNA-bd_dom"/>
</dbReference>
<dbReference type="InterPro" id="IPR001789">
    <property type="entry name" value="Sig_transdc_resp-reg_receiver"/>
</dbReference>